<dbReference type="PROSITE" id="PS50158">
    <property type="entry name" value="ZF_CCHC"/>
    <property type="match status" value="1"/>
</dbReference>
<dbReference type="Pfam" id="PF03732">
    <property type="entry name" value="Retrotrans_gag"/>
    <property type="match status" value="1"/>
</dbReference>
<dbReference type="Proteomes" id="UP000789901">
    <property type="component" value="Unassembled WGS sequence"/>
</dbReference>
<reference evidence="3 4" key="1">
    <citation type="submission" date="2021-06" db="EMBL/GenBank/DDBJ databases">
        <authorList>
            <person name="Kallberg Y."/>
            <person name="Tangrot J."/>
            <person name="Rosling A."/>
        </authorList>
    </citation>
    <scope>NUCLEOTIDE SEQUENCE [LARGE SCALE GENOMIC DNA]</scope>
    <source>
        <strain evidence="3 4">120-4 pot B 10/14</strain>
    </source>
</reference>
<dbReference type="SMART" id="SM00343">
    <property type="entry name" value="ZnF_C2HC"/>
    <property type="match status" value="1"/>
</dbReference>
<evidence type="ECO:0000313" key="4">
    <source>
        <dbReference type="Proteomes" id="UP000789901"/>
    </source>
</evidence>
<proteinExistence type="predicted"/>
<comment type="caution">
    <text evidence="3">The sequence shown here is derived from an EMBL/GenBank/DDBJ whole genome shotgun (WGS) entry which is preliminary data.</text>
</comment>
<feature type="domain" description="CCHC-type" evidence="2">
    <location>
        <begin position="278"/>
        <end position="291"/>
    </location>
</feature>
<dbReference type="Pfam" id="PF00098">
    <property type="entry name" value="zf-CCHC"/>
    <property type="match status" value="1"/>
</dbReference>
<protein>
    <submittedName>
        <fullName evidence="3">749_t:CDS:1</fullName>
    </submittedName>
</protein>
<dbReference type="Gene3D" id="4.10.60.10">
    <property type="entry name" value="Zinc finger, CCHC-type"/>
    <property type="match status" value="1"/>
</dbReference>
<name>A0ABN7V8I7_GIGMA</name>
<keyword evidence="1" id="KW-0863">Zinc-finger</keyword>
<organism evidence="3 4">
    <name type="scientific">Gigaspora margarita</name>
    <dbReference type="NCBI Taxonomy" id="4874"/>
    <lineage>
        <taxon>Eukaryota</taxon>
        <taxon>Fungi</taxon>
        <taxon>Fungi incertae sedis</taxon>
        <taxon>Mucoromycota</taxon>
        <taxon>Glomeromycotina</taxon>
        <taxon>Glomeromycetes</taxon>
        <taxon>Diversisporales</taxon>
        <taxon>Gigasporaceae</taxon>
        <taxon>Gigaspora</taxon>
    </lineage>
</organism>
<dbReference type="InterPro" id="IPR036875">
    <property type="entry name" value="Znf_CCHC_sf"/>
</dbReference>
<gene>
    <name evidence="3" type="ORF">GMARGA_LOCUS15032</name>
</gene>
<dbReference type="PANTHER" id="PTHR33223">
    <property type="entry name" value="CCHC-TYPE DOMAIN-CONTAINING PROTEIN"/>
    <property type="match status" value="1"/>
</dbReference>
<dbReference type="InterPro" id="IPR005162">
    <property type="entry name" value="Retrotrans_gag_dom"/>
</dbReference>
<dbReference type="PANTHER" id="PTHR33223:SF6">
    <property type="entry name" value="CCHC-TYPE DOMAIN-CONTAINING PROTEIN"/>
    <property type="match status" value="1"/>
</dbReference>
<dbReference type="InterPro" id="IPR001878">
    <property type="entry name" value="Znf_CCHC"/>
</dbReference>
<sequence length="435" mass="51271">MSYNLQRQTDRSDHYLLHQNLKKDFCNFCYPLPAKTSCVFKQFSSWFSTICPDILDYLKDHAKDSIILQVDPFADDGFQDLLTWLKRFEKATTANNWIYKRKINVIPAFLQDNTDEWQDAYFRKTTITNYDQTDWEEVVDAFKKRFCTIHWQNQWLRELDNLKQQIGEPVDTYYSKFNRLVKWVKLEIKLQDKQILYYFKKGLCPEIFSVLLLHNSTSLEDMLKYAQIHEQDIDFANNTVPNHLNYATIALVLVAQMEKNIPQISALKLSSKPKEFTCYKCREPGHIAKNCLSEKVETLEPQYNSKKDEVYVMHPQPYITNRKGAKGKQKQSESCKEEALRKKAEIQEQEESSDNNPAAYLADFCEKDKILFNVNKELKKEQFGQAESLLNENTHESEVSVQEILSDMGWESTDDNKPHEIYIKLEDLIRRTEIP</sequence>
<keyword evidence="1" id="KW-0862">Zinc</keyword>
<accession>A0ABN7V8I7</accession>
<keyword evidence="4" id="KW-1185">Reference proteome</keyword>
<dbReference type="EMBL" id="CAJVQB010010197">
    <property type="protein sequence ID" value="CAG8737574.1"/>
    <property type="molecule type" value="Genomic_DNA"/>
</dbReference>
<evidence type="ECO:0000313" key="3">
    <source>
        <dbReference type="EMBL" id="CAG8737574.1"/>
    </source>
</evidence>
<keyword evidence="1" id="KW-0479">Metal-binding</keyword>
<feature type="non-terminal residue" evidence="3">
    <location>
        <position position="435"/>
    </location>
</feature>
<evidence type="ECO:0000256" key="1">
    <source>
        <dbReference type="PROSITE-ProRule" id="PRU00047"/>
    </source>
</evidence>
<evidence type="ECO:0000259" key="2">
    <source>
        <dbReference type="PROSITE" id="PS50158"/>
    </source>
</evidence>
<dbReference type="SUPFAM" id="SSF57756">
    <property type="entry name" value="Retrovirus zinc finger-like domains"/>
    <property type="match status" value="1"/>
</dbReference>